<dbReference type="Proteomes" id="UP000295197">
    <property type="component" value="Unassembled WGS sequence"/>
</dbReference>
<protein>
    <submittedName>
        <fullName evidence="8">Outer membrane protein OmpA-like peptidoglycan-associated protein</fullName>
    </submittedName>
</protein>
<dbReference type="InterPro" id="IPR006665">
    <property type="entry name" value="OmpA-like"/>
</dbReference>
<dbReference type="Pfam" id="PF06078">
    <property type="entry name" value="DUF937"/>
    <property type="match status" value="1"/>
</dbReference>
<evidence type="ECO:0000256" key="6">
    <source>
        <dbReference type="SAM" id="Phobius"/>
    </source>
</evidence>
<name>A0A4R3VWC6_9SPHI</name>
<comment type="subcellular location">
    <subcellularLocation>
        <location evidence="1">Cell outer membrane</location>
    </subcellularLocation>
</comment>
<dbReference type="PROSITE" id="PS51123">
    <property type="entry name" value="OMPA_2"/>
    <property type="match status" value="1"/>
</dbReference>
<keyword evidence="6" id="KW-1133">Transmembrane helix</keyword>
<evidence type="ECO:0000256" key="5">
    <source>
        <dbReference type="SAM" id="MobiDB-lite"/>
    </source>
</evidence>
<comment type="caution">
    <text evidence="8">The sequence shown here is derived from an EMBL/GenBank/DDBJ whole genome shotgun (WGS) entry which is preliminary data.</text>
</comment>
<sequence length="464" mass="50720">MLINLKKYGSNIYAYYLFSFYYQYKYTMENNILNTVKSYFTPEVLNKLGANMGESPDAISKGLDLTIPTIFLGLQGKTSDGLQNILQSGRQLLSSFDTNDLFGNYFGTPAGTDNSKYETQNLLTSIFGERLPGIISSIASYLGMRNESIAGLMGATLPAALAGITHNGSNWDSESISSALNANRSGFAAALPTGLGLGTFGSVFAEADEPVHTPPPVTVPNDRPSPVEQPSTVEHTIPPARPVATHAPVPPVEEGRKGAGWWWLLIPLILLGLWLFFGKGCENKDEVVLRDTTATTNVDTSQMQVPADREFVDVTLPDGNTLKAYPAGIEEQLIAFLQSDYKNMSDSELENKWFDFDNLNFETNTAIVTEDSRQQLDNIAAILRMFPDAKIKIGGYTDRTGDENINEKISEERAEAVKKFLEEKGLGSQVVDAEGYGSEFATVSAEASDAERAVDRRVSVSVRK</sequence>
<dbReference type="InterPro" id="IPR036737">
    <property type="entry name" value="OmpA-like_sf"/>
</dbReference>
<dbReference type="PRINTS" id="PR01021">
    <property type="entry name" value="OMPADOMAIN"/>
</dbReference>
<feature type="transmembrane region" description="Helical" evidence="6">
    <location>
        <begin position="260"/>
        <end position="277"/>
    </location>
</feature>
<keyword evidence="3" id="KW-0998">Cell outer membrane</keyword>
<gene>
    <name evidence="8" type="ORF">EDC17_100330</name>
</gene>
<dbReference type="CDD" id="cd07185">
    <property type="entry name" value="OmpA_C-like"/>
    <property type="match status" value="1"/>
</dbReference>
<evidence type="ECO:0000313" key="9">
    <source>
        <dbReference type="Proteomes" id="UP000295197"/>
    </source>
</evidence>
<dbReference type="PANTHER" id="PTHR30329:SF21">
    <property type="entry name" value="LIPOPROTEIN YIAD-RELATED"/>
    <property type="match status" value="1"/>
</dbReference>
<evidence type="ECO:0000256" key="3">
    <source>
        <dbReference type="ARBA" id="ARBA00023237"/>
    </source>
</evidence>
<dbReference type="EMBL" id="SMBZ01000003">
    <property type="protein sequence ID" value="TCV19931.1"/>
    <property type="molecule type" value="Genomic_DNA"/>
</dbReference>
<keyword evidence="9" id="KW-1185">Reference proteome</keyword>
<accession>A0A4R3VWC6</accession>
<evidence type="ECO:0000313" key="8">
    <source>
        <dbReference type="EMBL" id="TCV19931.1"/>
    </source>
</evidence>
<reference evidence="8 9" key="1">
    <citation type="submission" date="2019-03" db="EMBL/GenBank/DDBJ databases">
        <title>Genomic Encyclopedia of Type Strains, Phase IV (KMG-IV): sequencing the most valuable type-strain genomes for metagenomic binning, comparative biology and taxonomic classification.</title>
        <authorList>
            <person name="Goeker M."/>
        </authorList>
    </citation>
    <scope>NUCLEOTIDE SEQUENCE [LARGE SCALE GENOMIC DNA]</scope>
    <source>
        <strain evidence="8 9">DSM 22362</strain>
    </source>
</reference>
<dbReference type="InterPro" id="IPR006664">
    <property type="entry name" value="OMP_bac"/>
</dbReference>
<evidence type="ECO:0000256" key="1">
    <source>
        <dbReference type="ARBA" id="ARBA00004442"/>
    </source>
</evidence>
<dbReference type="OrthoDB" id="9782229at2"/>
<evidence type="ECO:0000256" key="2">
    <source>
        <dbReference type="ARBA" id="ARBA00023136"/>
    </source>
</evidence>
<keyword evidence="6" id="KW-0812">Transmembrane</keyword>
<dbReference type="Gene3D" id="3.30.1330.60">
    <property type="entry name" value="OmpA-like domain"/>
    <property type="match status" value="1"/>
</dbReference>
<evidence type="ECO:0000256" key="4">
    <source>
        <dbReference type="PROSITE-ProRule" id="PRU00473"/>
    </source>
</evidence>
<feature type="region of interest" description="Disordered" evidence="5">
    <location>
        <begin position="207"/>
        <end position="245"/>
    </location>
</feature>
<organism evidence="8 9">
    <name type="scientific">Sphingobacterium alimentarium</name>
    <dbReference type="NCBI Taxonomy" id="797292"/>
    <lineage>
        <taxon>Bacteria</taxon>
        <taxon>Pseudomonadati</taxon>
        <taxon>Bacteroidota</taxon>
        <taxon>Sphingobacteriia</taxon>
        <taxon>Sphingobacteriales</taxon>
        <taxon>Sphingobacteriaceae</taxon>
        <taxon>Sphingobacterium</taxon>
    </lineage>
</organism>
<dbReference type="InterPro" id="IPR050330">
    <property type="entry name" value="Bact_OuterMem_StrucFunc"/>
</dbReference>
<keyword evidence="2 4" id="KW-0472">Membrane</keyword>
<dbReference type="PANTHER" id="PTHR30329">
    <property type="entry name" value="STATOR ELEMENT OF FLAGELLAR MOTOR COMPLEX"/>
    <property type="match status" value="1"/>
</dbReference>
<dbReference type="Pfam" id="PF00691">
    <property type="entry name" value="OmpA"/>
    <property type="match status" value="1"/>
</dbReference>
<dbReference type="GO" id="GO:0009279">
    <property type="term" value="C:cell outer membrane"/>
    <property type="evidence" value="ECO:0007669"/>
    <property type="project" value="UniProtKB-SubCell"/>
</dbReference>
<evidence type="ECO:0000259" key="7">
    <source>
        <dbReference type="PROSITE" id="PS51123"/>
    </source>
</evidence>
<dbReference type="InterPro" id="IPR009282">
    <property type="entry name" value="DUF937"/>
</dbReference>
<feature type="domain" description="OmpA-like" evidence="7">
    <location>
        <begin position="348"/>
        <end position="464"/>
    </location>
</feature>
<proteinExistence type="predicted"/>
<dbReference type="AlphaFoldDB" id="A0A4R3VWC6"/>
<dbReference type="SUPFAM" id="SSF103088">
    <property type="entry name" value="OmpA-like"/>
    <property type="match status" value="1"/>
</dbReference>